<evidence type="ECO:0000259" key="1">
    <source>
        <dbReference type="Pfam" id="PF26213"/>
    </source>
</evidence>
<reference evidence="3" key="1">
    <citation type="submission" date="2013-01" db="EMBL/GenBank/DDBJ databases">
        <title>Draft Genome Sequence of a Mulberry Tree, Morus notabilis C.K. Schneid.</title>
        <authorList>
            <person name="He N."/>
            <person name="Zhao S."/>
        </authorList>
    </citation>
    <scope>NUCLEOTIDE SEQUENCE</scope>
</reference>
<name>W9REC2_9ROSA</name>
<gene>
    <name evidence="2" type="ORF">L484_025730</name>
</gene>
<dbReference type="Proteomes" id="UP000030645">
    <property type="component" value="Unassembled WGS sequence"/>
</dbReference>
<keyword evidence="3" id="KW-1185">Reference proteome</keyword>
<organism evidence="2 3">
    <name type="scientific">Morus notabilis</name>
    <dbReference type="NCBI Taxonomy" id="981085"/>
    <lineage>
        <taxon>Eukaryota</taxon>
        <taxon>Viridiplantae</taxon>
        <taxon>Streptophyta</taxon>
        <taxon>Embryophyta</taxon>
        <taxon>Tracheophyta</taxon>
        <taxon>Spermatophyta</taxon>
        <taxon>Magnoliopsida</taxon>
        <taxon>eudicotyledons</taxon>
        <taxon>Gunneridae</taxon>
        <taxon>Pentapetalae</taxon>
        <taxon>rosids</taxon>
        <taxon>fabids</taxon>
        <taxon>Rosales</taxon>
        <taxon>Moraceae</taxon>
        <taxon>Moreae</taxon>
        <taxon>Morus</taxon>
    </lineage>
</organism>
<dbReference type="InterPro" id="IPR045011">
    <property type="entry name" value="TYRAAT1/2"/>
</dbReference>
<dbReference type="EMBL" id="KE344562">
    <property type="protein sequence ID" value="EXB67251.1"/>
    <property type="molecule type" value="Genomic_DNA"/>
</dbReference>
<sequence length="119" mass="13870">MSCSEHGRFAAGSQFVTHTMGRVLEKFGLESSPINTRGYETLLSLVRNTGGDSFDLYCGLFMYNKSVMEQIERLDMAFEALKKELFRRLQYEVCRRQLYGNYMNISEETETKVLLEYSY</sequence>
<dbReference type="GO" id="GO:0006571">
    <property type="term" value="P:tyrosine biosynthetic process"/>
    <property type="evidence" value="ECO:0007669"/>
    <property type="project" value="InterPro"/>
</dbReference>
<dbReference type="STRING" id="981085.W9REC2"/>
<evidence type="ECO:0000313" key="3">
    <source>
        <dbReference type="Proteomes" id="UP000030645"/>
    </source>
</evidence>
<dbReference type="PANTHER" id="PTHR43207">
    <property type="entry name" value="AROGENATE DEHYDROGENASE-RELATED"/>
    <property type="match status" value="1"/>
</dbReference>
<dbReference type="Pfam" id="PF26213">
    <property type="entry name" value="TYRAAT1_C"/>
    <property type="match status" value="1"/>
</dbReference>
<dbReference type="eggNOG" id="KOG2380">
    <property type="taxonomic scope" value="Eukaryota"/>
</dbReference>
<dbReference type="InterPro" id="IPR059064">
    <property type="entry name" value="TYRAAT2_C"/>
</dbReference>
<accession>W9REC2</accession>
<dbReference type="PANTHER" id="PTHR43207:SF4">
    <property type="entry name" value="AROGENATE DEHYDROGENASE 2, CHLOROPLASTIC"/>
    <property type="match status" value="1"/>
</dbReference>
<feature type="domain" description="TYRAAT2-like C-terminal" evidence="1">
    <location>
        <begin position="23"/>
        <end position="97"/>
    </location>
</feature>
<dbReference type="AlphaFoldDB" id="W9REC2"/>
<proteinExistence type="predicted"/>
<evidence type="ECO:0000313" key="2">
    <source>
        <dbReference type="EMBL" id="EXB67251.1"/>
    </source>
</evidence>
<dbReference type="GO" id="GO:0033730">
    <property type="term" value="F:arogenate dehydrogenase (NADP+) activity"/>
    <property type="evidence" value="ECO:0007669"/>
    <property type="project" value="InterPro"/>
</dbReference>
<protein>
    <recommendedName>
        <fullName evidence="1">TYRAAT2-like C-terminal domain-containing protein</fullName>
    </recommendedName>
</protein>